<dbReference type="InterPro" id="IPR042846">
    <property type="entry name" value="BTBD19"/>
</dbReference>
<dbReference type="Proteomes" id="UP001153069">
    <property type="component" value="Unassembled WGS sequence"/>
</dbReference>
<evidence type="ECO:0000259" key="1">
    <source>
        <dbReference type="PROSITE" id="PS50097"/>
    </source>
</evidence>
<evidence type="ECO:0000313" key="3">
    <source>
        <dbReference type="Proteomes" id="UP001153069"/>
    </source>
</evidence>
<dbReference type="PANTHER" id="PTHR46965">
    <property type="entry name" value="BTB/POZ DOMAIN-CONTAINING PROTEIN 19"/>
    <property type="match status" value="1"/>
</dbReference>
<dbReference type="Gene3D" id="2.60.120.920">
    <property type="match status" value="1"/>
</dbReference>
<dbReference type="SMART" id="SM00225">
    <property type="entry name" value="BTB"/>
    <property type="match status" value="1"/>
</dbReference>
<dbReference type="Pfam" id="PF00651">
    <property type="entry name" value="BTB"/>
    <property type="match status" value="1"/>
</dbReference>
<sequence>MAPKGITFEQAFASLRTKFHDVTLKGNDEVTVRANRTALASRCEFFEKLFFSDFKEAQCETVQIGFPGAVLEATVEYILTNKVAILDNPNSNEAEALEKLRTVLLLASAAAYFDLEELGEMIKKAVTTFVEDAQPSLCFAVLEESLKNNLSEEFEEVALAKIHSNTSNCLHGTAIRDVHLSVLKRIFLDDRIKSSLPAFRAFELVQAWARTESAEDKTVAAKSLIVEHVDLETIAPLELSSNVSSSGLVTLEQLTEAYKRQALRAAEVLEFPIRQVFGQKLTASFTVTSTGWISNCIACAPITEGKHQWTIDVKKDINTHIWLGIATPTGFSTTLQQKTYLGTGVWSYRGNCQTHNQCQTLSNGMTFAQGSRVTLTLSLCPNDVNHGSLSISVDGNSPVTSFTNLCNFVGDGGFMPVVTMHYCGSSVELVDKMELV</sequence>
<keyword evidence="3" id="KW-1185">Reference proteome</keyword>
<feature type="domain" description="BTB" evidence="1">
    <location>
        <begin position="20"/>
        <end position="87"/>
    </location>
</feature>
<dbReference type="InterPro" id="IPR013320">
    <property type="entry name" value="ConA-like_dom_sf"/>
</dbReference>
<gene>
    <name evidence="2" type="ORF">SEMRO_118_G057840.1</name>
</gene>
<accession>A0A9N8H6Q1</accession>
<proteinExistence type="predicted"/>
<dbReference type="OrthoDB" id="6359816at2759"/>
<dbReference type="Gene3D" id="3.30.710.10">
    <property type="entry name" value="Potassium Channel Kv1.1, Chain A"/>
    <property type="match status" value="1"/>
</dbReference>
<protein>
    <recommendedName>
        <fullName evidence="1">BTB domain-containing protein</fullName>
    </recommendedName>
</protein>
<evidence type="ECO:0000313" key="2">
    <source>
        <dbReference type="EMBL" id="CAB9501792.1"/>
    </source>
</evidence>
<dbReference type="CDD" id="cd11709">
    <property type="entry name" value="SPRY"/>
    <property type="match status" value="1"/>
</dbReference>
<dbReference type="SUPFAM" id="SSF49899">
    <property type="entry name" value="Concanavalin A-like lectins/glucanases"/>
    <property type="match status" value="1"/>
</dbReference>
<organism evidence="2 3">
    <name type="scientific">Seminavis robusta</name>
    <dbReference type="NCBI Taxonomy" id="568900"/>
    <lineage>
        <taxon>Eukaryota</taxon>
        <taxon>Sar</taxon>
        <taxon>Stramenopiles</taxon>
        <taxon>Ochrophyta</taxon>
        <taxon>Bacillariophyta</taxon>
        <taxon>Bacillariophyceae</taxon>
        <taxon>Bacillariophycidae</taxon>
        <taxon>Naviculales</taxon>
        <taxon>Naviculaceae</taxon>
        <taxon>Seminavis</taxon>
    </lineage>
</organism>
<dbReference type="InterPro" id="IPR043136">
    <property type="entry name" value="B30.2/SPRY_sf"/>
</dbReference>
<dbReference type="SUPFAM" id="SSF54695">
    <property type="entry name" value="POZ domain"/>
    <property type="match status" value="1"/>
</dbReference>
<dbReference type="InterPro" id="IPR011333">
    <property type="entry name" value="SKP1/BTB/POZ_sf"/>
</dbReference>
<dbReference type="EMBL" id="CAICTM010000117">
    <property type="protein sequence ID" value="CAB9501792.1"/>
    <property type="molecule type" value="Genomic_DNA"/>
</dbReference>
<dbReference type="PANTHER" id="PTHR46965:SF1">
    <property type="entry name" value="BTB_POZ DOMAIN-CONTAINING PROTEIN 19"/>
    <property type="match status" value="1"/>
</dbReference>
<reference evidence="2" key="1">
    <citation type="submission" date="2020-06" db="EMBL/GenBank/DDBJ databases">
        <authorList>
            <consortium name="Plant Systems Biology data submission"/>
        </authorList>
    </citation>
    <scope>NUCLEOTIDE SEQUENCE</scope>
    <source>
        <strain evidence="2">D6</strain>
    </source>
</reference>
<dbReference type="InterPro" id="IPR000210">
    <property type="entry name" value="BTB/POZ_dom"/>
</dbReference>
<comment type="caution">
    <text evidence="2">The sequence shown here is derived from an EMBL/GenBank/DDBJ whole genome shotgun (WGS) entry which is preliminary data.</text>
</comment>
<name>A0A9N8H6Q1_9STRA</name>
<dbReference type="PROSITE" id="PS50097">
    <property type="entry name" value="BTB"/>
    <property type="match status" value="1"/>
</dbReference>
<dbReference type="CDD" id="cd18186">
    <property type="entry name" value="BTB_POZ_ZBTB_KLHL-like"/>
    <property type="match status" value="1"/>
</dbReference>
<dbReference type="AlphaFoldDB" id="A0A9N8H6Q1"/>